<sequence>MKTKVSLKMYVLSVVLLMTSFVASARSYDGQLVYNPVEENGVMVGQTVYKMNGNTLANYMKYNYKYDDNKRMIESETLKWNSTKEEWEKDLRIQYAYKGKTVTTNYYKWNTKKRAYVLVPEMTVTMDNTNL</sequence>
<accession>A0A3E5GC23</accession>
<evidence type="ECO:0000313" key="4">
    <source>
        <dbReference type="Proteomes" id="UP000095606"/>
    </source>
</evidence>
<reference evidence="2 4" key="1">
    <citation type="submission" date="2015-09" db="EMBL/GenBank/DDBJ databases">
        <authorList>
            <consortium name="Pathogen Informatics"/>
        </authorList>
    </citation>
    <scope>NUCLEOTIDE SEQUENCE [LARGE SCALE GENOMIC DNA]</scope>
    <source>
        <strain evidence="2 4">2789STDY5834846</strain>
    </source>
</reference>
<proteinExistence type="predicted"/>
<keyword evidence="1" id="KW-0732">Signal</keyword>
<reference evidence="3" key="2">
    <citation type="submission" date="2022-08" db="EMBL/GenBank/DDBJ databases">
        <title>Genome Sequencing of Bacteroides fragilis Group Isolates with Nanopore Technology.</title>
        <authorList>
            <person name="Tisza M.J."/>
            <person name="Smith D."/>
            <person name="Dekker J.P."/>
        </authorList>
    </citation>
    <scope>NUCLEOTIDE SEQUENCE</scope>
    <source>
        <strain evidence="3">BFG-527</strain>
    </source>
</reference>
<evidence type="ECO:0000313" key="2">
    <source>
        <dbReference type="EMBL" id="CUP25286.1"/>
    </source>
</evidence>
<protein>
    <submittedName>
        <fullName evidence="3">DUF3836 domain-containing protein</fullName>
    </submittedName>
    <submittedName>
        <fullName evidence="2">Family of uncharacterized function (DUF3836)</fullName>
    </submittedName>
</protein>
<dbReference type="Proteomes" id="UP000095606">
    <property type="component" value="Unassembled WGS sequence"/>
</dbReference>
<dbReference type="AlphaFoldDB" id="A0A3E5GC23"/>
<gene>
    <name evidence="2" type="ORF">ERS852461_02175</name>
    <name evidence="3" type="ORF">NXY30_05350</name>
</gene>
<feature type="signal peptide" evidence="1">
    <location>
        <begin position="1"/>
        <end position="25"/>
    </location>
</feature>
<evidence type="ECO:0000313" key="3">
    <source>
        <dbReference type="EMBL" id="UVQ75824.1"/>
    </source>
</evidence>
<dbReference type="EMBL" id="CZAE01000009">
    <property type="protein sequence ID" value="CUP25286.1"/>
    <property type="molecule type" value="Genomic_DNA"/>
</dbReference>
<dbReference type="Pfam" id="PF12930">
    <property type="entry name" value="DUF3836"/>
    <property type="match status" value="1"/>
</dbReference>
<dbReference type="Proteomes" id="UP001060104">
    <property type="component" value="Chromosome"/>
</dbReference>
<evidence type="ECO:0000313" key="5">
    <source>
        <dbReference type="Proteomes" id="UP001060104"/>
    </source>
</evidence>
<dbReference type="Gene3D" id="2.40.128.720">
    <property type="match status" value="1"/>
</dbReference>
<dbReference type="GeneID" id="69588066"/>
<evidence type="ECO:0000256" key="1">
    <source>
        <dbReference type="SAM" id="SignalP"/>
    </source>
</evidence>
<dbReference type="EMBL" id="CP103141">
    <property type="protein sequence ID" value="UVQ75824.1"/>
    <property type="molecule type" value="Genomic_DNA"/>
</dbReference>
<keyword evidence="5" id="KW-1185">Reference proteome</keyword>
<accession>A0A174LRB3</accession>
<feature type="chain" id="PRO_5044593206" evidence="1">
    <location>
        <begin position="26"/>
        <end position="131"/>
    </location>
</feature>
<dbReference type="RefSeq" id="WP_055269497.1">
    <property type="nucleotide sequence ID" value="NZ_CABMFH010000011.1"/>
</dbReference>
<organism evidence="2 4">
    <name type="scientific">Bacteroides faecis</name>
    <dbReference type="NCBI Taxonomy" id="674529"/>
    <lineage>
        <taxon>Bacteria</taxon>
        <taxon>Pseudomonadati</taxon>
        <taxon>Bacteroidota</taxon>
        <taxon>Bacteroidia</taxon>
        <taxon>Bacteroidales</taxon>
        <taxon>Bacteroidaceae</taxon>
        <taxon>Bacteroides</taxon>
    </lineage>
</organism>
<name>A0A3E5GC23_9BACE</name>
<dbReference type="InterPro" id="IPR024339">
    <property type="entry name" value="DUF3836"/>
</dbReference>